<keyword evidence="7" id="KW-0808">Transferase</keyword>
<evidence type="ECO:0000259" key="6">
    <source>
        <dbReference type="Pfam" id="PF03016"/>
    </source>
</evidence>
<keyword evidence="8" id="KW-1185">Reference proteome</keyword>
<evidence type="ECO:0000256" key="5">
    <source>
        <dbReference type="ARBA" id="ARBA00023034"/>
    </source>
</evidence>
<dbReference type="GO" id="GO:0009969">
    <property type="term" value="P:xyloglucan biosynthetic process"/>
    <property type="evidence" value="ECO:0007669"/>
    <property type="project" value="TreeGrafter"/>
</dbReference>
<comment type="subcellular location">
    <subcellularLocation>
        <location evidence="1">Golgi apparatus membrane</location>
        <topology evidence="1">Single-pass type II membrane protein</topology>
    </subcellularLocation>
</comment>
<reference evidence="7 8" key="1">
    <citation type="submission" date="2018-02" db="EMBL/GenBank/DDBJ databases">
        <title>Draft genome of wild Prunus yedoensis var. nudiflora.</title>
        <authorList>
            <person name="Baek S."/>
            <person name="Kim J.-H."/>
            <person name="Choi K."/>
            <person name="Kim G.-B."/>
            <person name="Cho A."/>
            <person name="Jang H."/>
            <person name="Shin C.-H."/>
            <person name="Yu H.-J."/>
            <person name="Mun J.-H."/>
        </authorList>
    </citation>
    <scope>NUCLEOTIDE SEQUENCE [LARGE SCALE GENOMIC DNA]</scope>
    <source>
        <strain evidence="8">cv. Jeju island</strain>
        <tissue evidence="7">Leaf</tissue>
    </source>
</reference>
<organism evidence="7 8">
    <name type="scientific">Prunus yedoensis var. nudiflora</name>
    <dbReference type="NCBI Taxonomy" id="2094558"/>
    <lineage>
        <taxon>Eukaryota</taxon>
        <taxon>Viridiplantae</taxon>
        <taxon>Streptophyta</taxon>
        <taxon>Embryophyta</taxon>
        <taxon>Tracheophyta</taxon>
        <taxon>Spermatophyta</taxon>
        <taxon>Magnoliopsida</taxon>
        <taxon>eudicotyledons</taxon>
        <taxon>Gunneridae</taxon>
        <taxon>Pentapetalae</taxon>
        <taxon>rosids</taxon>
        <taxon>fabids</taxon>
        <taxon>Rosales</taxon>
        <taxon>Rosaceae</taxon>
        <taxon>Amygdaloideae</taxon>
        <taxon>Amygdaleae</taxon>
        <taxon>Prunus</taxon>
    </lineage>
</organism>
<dbReference type="InterPro" id="IPR004263">
    <property type="entry name" value="Exostosin"/>
</dbReference>
<proteinExistence type="inferred from homology"/>
<dbReference type="PANTHER" id="PTHR11062:SF214">
    <property type="entry name" value="XYLOGLUCAN GALACTOSYLTRANSFERASE XLT2"/>
    <property type="match status" value="1"/>
</dbReference>
<dbReference type="OrthoDB" id="1924787at2759"/>
<feature type="domain" description="Exostosin GT47" evidence="6">
    <location>
        <begin position="188"/>
        <end position="527"/>
    </location>
</feature>
<name>A0A314XKT7_PRUYE</name>
<keyword evidence="4" id="KW-0812">Transmembrane</keyword>
<evidence type="ECO:0000313" key="8">
    <source>
        <dbReference type="Proteomes" id="UP000250321"/>
    </source>
</evidence>
<dbReference type="STRING" id="2094558.A0A314XKT7"/>
<dbReference type="EMBL" id="PJQY01002527">
    <property type="protein sequence ID" value="PQP92819.1"/>
    <property type="molecule type" value="Genomic_DNA"/>
</dbReference>
<dbReference type="Pfam" id="PF03016">
    <property type="entry name" value="Exostosin_GT47"/>
    <property type="match status" value="1"/>
</dbReference>
<dbReference type="PANTHER" id="PTHR11062">
    <property type="entry name" value="EXOSTOSIN HEPARAN SULFATE GLYCOSYLTRANSFERASE -RELATED"/>
    <property type="match status" value="1"/>
</dbReference>
<evidence type="ECO:0000256" key="3">
    <source>
        <dbReference type="ARBA" id="ARBA00022676"/>
    </source>
</evidence>
<dbReference type="InterPro" id="IPR040911">
    <property type="entry name" value="Exostosin_GT47"/>
</dbReference>
<comment type="caution">
    <text evidence="7">The sequence shown here is derived from an EMBL/GenBank/DDBJ whole genome shotgun (WGS) entry which is preliminary data.</text>
</comment>
<evidence type="ECO:0000256" key="4">
    <source>
        <dbReference type="ARBA" id="ARBA00022968"/>
    </source>
</evidence>
<evidence type="ECO:0000256" key="2">
    <source>
        <dbReference type="ARBA" id="ARBA00010271"/>
    </source>
</evidence>
<gene>
    <name evidence="7" type="ORF">Pyn_13131</name>
</gene>
<dbReference type="GO" id="GO:0008378">
    <property type="term" value="F:galactosyltransferase activity"/>
    <property type="evidence" value="ECO:0007669"/>
    <property type="project" value="TreeGrafter"/>
</dbReference>
<keyword evidence="3 7" id="KW-0328">Glycosyltransferase</keyword>
<accession>A0A314XKT7</accession>
<evidence type="ECO:0000313" key="7">
    <source>
        <dbReference type="EMBL" id="PQP92819.1"/>
    </source>
</evidence>
<sequence length="588" mass="67277">MYSIQEPPLLPPSSTKKYFQYTDFHVSVCTLSCPVAAGHHTAHVSFPHLLLHHALHTSTRNKQNSPTLLSLSPLSLSLKTPPFFRLNQPGKAYQLCHSLPLSLMLSISEHPSKELQLKRPKSPDPLNSFNSLLQLIHHPRTCLLFAILALQVLLLFTLRSLPFSRQHFSPPNSPKPEPVLVPEPEDRCGSGRVFVYDLPKTLNQEILQNCDDLNPWSSRCKALANEGLGQQATGITGVVPENLAPAWYWTDQFVSEVIFHNRILKHKCRVMEPESATAFYIPFYAGLAVGKYLWSNSSTAQDRDRHCEMMLRWVQDQPYYKRSEGWDHFITMGRITWDFRRSNDQDWGSRCIYLPGMRNITRLLIERNPWDYFDVGVPYPTGFHPRSDSDVAEWQSFVRTRNRTKLFCFAGAKRGAIKNDFRGLLLSHCQSESESCRVVDCAGTKCSNGTSAILETFLDSDFCLQPRGDSFTRRSIFDCMVAGSIPVFFWKRTAYIQYEWFLPGEPESYSVYIDRNAVINGTSIKNVLQGFSREEVGKMRGKVIDYIPKFLYAKPQEGLESVKDAFDIALEGVLRRFKEHGESGFRWK</sequence>
<comment type="similarity">
    <text evidence="2">Belongs to the glycosyltransferase 47 family.</text>
</comment>
<dbReference type="GO" id="GO:0000139">
    <property type="term" value="C:Golgi membrane"/>
    <property type="evidence" value="ECO:0007669"/>
    <property type="project" value="UniProtKB-SubCell"/>
</dbReference>
<protein>
    <submittedName>
        <fullName evidence="7">Xyloglucan galactosyltransferase XLT2</fullName>
    </submittedName>
</protein>
<keyword evidence="4" id="KW-0735">Signal-anchor</keyword>
<evidence type="ECO:0000256" key="1">
    <source>
        <dbReference type="ARBA" id="ARBA00004323"/>
    </source>
</evidence>
<dbReference type="Proteomes" id="UP000250321">
    <property type="component" value="Unassembled WGS sequence"/>
</dbReference>
<keyword evidence="5" id="KW-0333">Golgi apparatus</keyword>
<dbReference type="AlphaFoldDB" id="A0A314XKT7"/>